<dbReference type="AlphaFoldDB" id="A0A9Y2I936"/>
<dbReference type="RefSeq" id="WP_285966339.1">
    <property type="nucleotide sequence ID" value="NZ_CP127294.1"/>
</dbReference>
<evidence type="ECO:0000313" key="4">
    <source>
        <dbReference type="Proteomes" id="UP001236014"/>
    </source>
</evidence>
<proteinExistence type="predicted"/>
<evidence type="ECO:0000256" key="1">
    <source>
        <dbReference type="SAM" id="MobiDB-lite"/>
    </source>
</evidence>
<feature type="compositionally biased region" description="Basic and acidic residues" evidence="1">
    <location>
        <begin position="127"/>
        <end position="142"/>
    </location>
</feature>
<feature type="domain" description="DUF6292" evidence="2">
    <location>
        <begin position="21"/>
        <end position="106"/>
    </location>
</feature>
<dbReference type="Proteomes" id="UP001236014">
    <property type="component" value="Chromosome"/>
</dbReference>
<protein>
    <submittedName>
        <fullName evidence="3">DUF6292 family protein</fullName>
    </submittedName>
</protein>
<dbReference type="Pfam" id="PF19809">
    <property type="entry name" value="DUF6292"/>
    <property type="match status" value="1"/>
</dbReference>
<keyword evidence="4" id="KW-1185">Reference proteome</keyword>
<name>A0A9Y2I936_9PSEU</name>
<dbReference type="InterPro" id="IPR046259">
    <property type="entry name" value="DUF6292"/>
</dbReference>
<evidence type="ECO:0000259" key="2">
    <source>
        <dbReference type="Pfam" id="PF19809"/>
    </source>
</evidence>
<evidence type="ECO:0000313" key="3">
    <source>
        <dbReference type="EMBL" id="WIX75569.1"/>
    </source>
</evidence>
<dbReference type="KEGG" id="acab:QRX50_29160"/>
<sequence>MTASIDIPTGHHPAAPALTAYLRAVTAELGIGLESCTLDHASPLSAYLALDQRHPAYPDRDFALLWDEEHGWAAAIETHSGEDLIVVRYLDGTVAPPPERVARFTEAVLADDHTVGTPDPPRLRAAGRPEELAGLLDGRRKP</sequence>
<feature type="region of interest" description="Disordered" evidence="1">
    <location>
        <begin position="112"/>
        <end position="142"/>
    </location>
</feature>
<accession>A0A9Y2I936</accession>
<reference evidence="3 4" key="1">
    <citation type="submission" date="2023-06" db="EMBL/GenBank/DDBJ databases">
        <authorList>
            <person name="Oyuntsetseg B."/>
            <person name="Kim S.B."/>
        </authorList>
    </citation>
    <scope>NUCLEOTIDE SEQUENCE [LARGE SCALE GENOMIC DNA]</scope>
    <source>
        <strain evidence="3 4">2-15</strain>
    </source>
</reference>
<dbReference type="EMBL" id="CP127294">
    <property type="protein sequence ID" value="WIX75569.1"/>
    <property type="molecule type" value="Genomic_DNA"/>
</dbReference>
<organism evidence="3 4">
    <name type="scientific">Amycolatopsis carbonis</name>
    <dbReference type="NCBI Taxonomy" id="715471"/>
    <lineage>
        <taxon>Bacteria</taxon>
        <taxon>Bacillati</taxon>
        <taxon>Actinomycetota</taxon>
        <taxon>Actinomycetes</taxon>
        <taxon>Pseudonocardiales</taxon>
        <taxon>Pseudonocardiaceae</taxon>
        <taxon>Amycolatopsis</taxon>
    </lineage>
</organism>
<gene>
    <name evidence="3" type="ORF">QRX50_29160</name>
</gene>